<dbReference type="InterPro" id="IPR032675">
    <property type="entry name" value="LRR_dom_sf"/>
</dbReference>
<proteinExistence type="predicted"/>
<dbReference type="KEGG" id="nta:107804622"/>
<name>A0A1S4B593_TOBAC</name>
<dbReference type="AlphaFoldDB" id="A0A1S4B593"/>
<feature type="domain" description="F-box/LRR-repeat protein 15/At3g58940/PEG3-like LRR" evidence="1">
    <location>
        <begin position="2"/>
        <end position="113"/>
    </location>
</feature>
<dbReference type="PANTHER" id="PTHR31900:SF32">
    <property type="entry name" value="F-BOX_RNI_FBD-LIKE DOMAIN PROTEIN"/>
    <property type="match status" value="1"/>
</dbReference>
<dbReference type="Proteomes" id="UP000790787">
    <property type="component" value="Chromosome 16"/>
</dbReference>
<keyword evidence="2" id="KW-1185">Reference proteome</keyword>
<dbReference type="SUPFAM" id="SSF52047">
    <property type="entry name" value="RNI-like"/>
    <property type="match status" value="1"/>
</dbReference>
<dbReference type="OMA" id="ADIDSWI"/>
<evidence type="ECO:0000313" key="3">
    <source>
        <dbReference type="RefSeq" id="XP_016484029.1"/>
    </source>
</evidence>
<dbReference type="InterPro" id="IPR055411">
    <property type="entry name" value="LRR_FXL15/At3g58940/PEG3-like"/>
</dbReference>
<accession>A0A1S4B593</accession>
<dbReference type="InterPro" id="IPR050232">
    <property type="entry name" value="FBL13/AtMIF1-like"/>
</dbReference>
<protein>
    <submittedName>
        <fullName evidence="3">F-box protein At5g03100-like</fullName>
    </submittedName>
    <submittedName>
        <fullName evidence="3">F-box/LRR-repeat protein At5g02700</fullName>
    </submittedName>
</protein>
<dbReference type="Pfam" id="PF24758">
    <property type="entry name" value="LRR_At5g56370"/>
    <property type="match status" value="1"/>
</dbReference>
<dbReference type="RefSeq" id="XP_016484029.1">
    <property type="nucleotide sequence ID" value="XM_016628543.1"/>
</dbReference>
<sequence length="385" mass="44352">MSRWLSFAVEKKVEDFVYWSSSNRNGCTLPESFYTCSSLVTLHLKFYCFDSGAAIQWKSLKSIKLEYLVLSDEDIVNLVSGCPALETMEFDTVGGFLRVDINSLKLKRLYLKGFTFPSDGRDPTLEIVAPYLQHLEISGVHLKCRLVDGSSLVTAILTFHTHCIKDVPGDHAEQSDDEEDSCRDSHHVFGTLIQDYLPKLSCATELTIGNWFIEVMCMLQFKGVQIPEPKCKYLTLEELRLEKFNLFGVAGLLRALRHVETLYIDFATAKFNGFRCHFESRYLAKGESIDLQSWASSFEFPNLKNVKIVISLTYLKDHVEYCFDKLFKLSEFLLKNTKVLEKFVIISKRRKWESCWASQYLFRLAEKLLDCPRSSTKTVIMVFQE</sequence>
<reference evidence="3" key="2">
    <citation type="submission" date="2025-08" db="UniProtKB">
        <authorList>
            <consortium name="RefSeq"/>
        </authorList>
    </citation>
    <scope>IDENTIFICATION</scope>
    <source>
        <tissue evidence="3">Leaf</tissue>
    </source>
</reference>
<dbReference type="PaxDb" id="4097-A0A1S4B593"/>
<gene>
    <name evidence="3" type="primary">LOC107804622</name>
</gene>
<dbReference type="Gene3D" id="3.80.10.10">
    <property type="entry name" value="Ribonuclease Inhibitor"/>
    <property type="match status" value="1"/>
</dbReference>
<dbReference type="GeneID" id="107804622"/>
<dbReference type="OrthoDB" id="1300531at2759"/>
<organism evidence="2 3">
    <name type="scientific">Nicotiana tabacum</name>
    <name type="common">Common tobacco</name>
    <dbReference type="NCBI Taxonomy" id="4097"/>
    <lineage>
        <taxon>Eukaryota</taxon>
        <taxon>Viridiplantae</taxon>
        <taxon>Streptophyta</taxon>
        <taxon>Embryophyta</taxon>
        <taxon>Tracheophyta</taxon>
        <taxon>Spermatophyta</taxon>
        <taxon>Magnoliopsida</taxon>
        <taxon>eudicotyledons</taxon>
        <taxon>Gunneridae</taxon>
        <taxon>Pentapetalae</taxon>
        <taxon>asterids</taxon>
        <taxon>lamiids</taxon>
        <taxon>Solanales</taxon>
        <taxon>Solanaceae</taxon>
        <taxon>Nicotianoideae</taxon>
        <taxon>Nicotianeae</taxon>
        <taxon>Nicotiana</taxon>
    </lineage>
</organism>
<reference evidence="2" key="1">
    <citation type="journal article" date="2014" name="Nat. Commun.">
        <title>The tobacco genome sequence and its comparison with those of tomato and potato.</title>
        <authorList>
            <person name="Sierro N."/>
            <person name="Battey J.N."/>
            <person name="Ouadi S."/>
            <person name="Bakaher N."/>
            <person name="Bovet L."/>
            <person name="Willig A."/>
            <person name="Goepfert S."/>
            <person name="Peitsch M.C."/>
            <person name="Ivanov N.V."/>
        </authorList>
    </citation>
    <scope>NUCLEOTIDE SEQUENCE [LARGE SCALE GENOMIC DNA]</scope>
</reference>
<dbReference type="RefSeq" id="XP_016484029.1">
    <property type="nucleotide sequence ID" value="XM_016628543.2"/>
</dbReference>
<evidence type="ECO:0000313" key="2">
    <source>
        <dbReference type="Proteomes" id="UP000790787"/>
    </source>
</evidence>
<evidence type="ECO:0000259" key="1">
    <source>
        <dbReference type="Pfam" id="PF24758"/>
    </source>
</evidence>
<dbReference type="PANTHER" id="PTHR31900">
    <property type="entry name" value="F-BOX/RNI SUPERFAMILY PROTEIN-RELATED"/>
    <property type="match status" value="1"/>
</dbReference>